<reference evidence="4" key="1">
    <citation type="submission" date="2022-11" db="EMBL/GenBank/DDBJ databases">
        <authorList>
            <person name="Kikuchi T."/>
        </authorList>
    </citation>
    <scope>NUCLEOTIDE SEQUENCE</scope>
    <source>
        <strain evidence="4">PS1010</strain>
    </source>
</reference>
<comment type="caution">
    <text evidence="4">The sequence shown here is derived from an EMBL/GenBank/DDBJ whole genome shotgun (WGS) entry which is preliminary data.</text>
</comment>
<dbReference type="Pfam" id="PF08585">
    <property type="entry name" value="RMI1_N_C"/>
    <property type="match status" value="1"/>
</dbReference>
<dbReference type="OrthoDB" id="5877930at2759"/>
<dbReference type="PANTHER" id="PTHR14790:SF15">
    <property type="entry name" value="RECQ-MEDIATED GENOME INSTABILITY PROTEIN 1"/>
    <property type="match status" value="1"/>
</dbReference>
<dbReference type="GO" id="GO:0000712">
    <property type="term" value="P:resolution of meiotic recombination intermediates"/>
    <property type="evidence" value="ECO:0007669"/>
    <property type="project" value="TreeGrafter"/>
</dbReference>
<dbReference type="GO" id="GO:0016604">
    <property type="term" value="C:nuclear body"/>
    <property type="evidence" value="ECO:0007669"/>
    <property type="project" value="TreeGrafter"/>
</dbReference>
<dbReference type="AlphaFoldDB" id="A0A9P1MUN7"/>
<feature type="domain" description="RecQ mediated genome instability protein 1 OB-fold" evidence="3">
    <location>
        <begin position="1"/>
        <end position="63"/>
    </location>
</feature>
<dbReference type="GO" id="GO:0031422">
    <property type="term" value="C:RecQ family helicase-topoisomerase III complex"/>
    <property type="evidence" value="ECO:0007669"/>
    <property type="project" value="TreeGrafter"/>
</dbReference>
<evidence type="ECO:0000259" key="3">
    <source>
        <dbReference type="Pfam" id="PF08585"/>
    </source>
</evidence>
<organism evidence="4 5">
    <name type="scientific">Caenorhabditis angaria</name>
    <dbReference type="NCBI Taxonomy" id="860376"/>
    <lineage>
        <taxon>Eukaryota</taxon>
        <taxon>Metazoa</taxon>
        <taxon>Ecdysozoa</taxon>
        <taxon>Nematoda</taxon>
        <taxon>Chromadorea</taxon>
        <taxon>Rhabditida</taxon>
        <taxon>Rhabditina</taxon>
        <taxon>Rhabditomorpha</taxon>
        <taxon>Rhabditoidea</taxon>
        <taxon>Rhabditidae</taxon>
        <taxon>Peloderinae</taxon>
        <taxon>Caenorhabditis</taxon>
    </lineage>
</organism>
<sequence length="665" mass="76788">MIKVELSDGINHIHAIEICEPIFDLESIVPGMKIILIDKVRCRRGILLLDSSNCQILGGQVEQHNYLPVEKMAKMLKIDLDAETKRKTLANEKAAEIRKTRKVKQVLTQSTISPFLVKKNRKEPETDDFDLVGVTPMEVSNITLAAEKEEGDDVIFTPLPVEKLPTNTMQRKEPESIKNNNFDDVIFTPLPVEKLPTKTMQRKEPESIKNNNSDVIFTPLPVQKLPTKNLQRKEPESIKNNFDDVIFTPLQVEKNPQKDSRPQNDLNFNVFSKPPRIQEEPIPKRPPMTTNVSIAEINEKKTDFSKLDFRKSEDFNVFPNRKPKMLTRQLLEDSEPRLKPPQKEPEIEIYEPGKLRNLLPNDRISWQPESVKNEFEDYESRILPPGFEKASTLNRTKNGGGGGEFEDTRRKIVDKFSRNIHGPRNAATKRVLNSTNSVFFPDLKKDNSKIVTEFFKSVKHLKQSEEEFNNKSRKIEIVAPTQITLQNQDDQIIEDEEEEEEIQEEPIIDRRNLGNPMNNTIELDGMKECRRWKIGGYESPAQNIETNDILPTWNPDVLTYKFTEYQPSSSNQPVKIEPSFTAPKKNKKNNLVHKPIARLSENVQIYRTPLVKRVPSAENSAIYTEELCKRLANLNIVPLRDALETRKYWMMSKIVVIMVRIFLTY</sequence>
<evidence type="ECO:0000313" key="4">
    <source>
        <dbReference type="EMBL" id="CAI5437572.1"/>
    </source>
</evidence>
<gene>
    <name evidence="4" type="ORF">CAMP_LOCUS209</name>
</gene>
<comment type="similarity">
    <text evidence="1">Belongs to the RMI1 family.</text>
</comment>
<keyword evidence="5" id="KW-1185">Reference proteome</keyword>
<dbReference type="InterPro" id="IPR042470">
    <property type="entry name" value="RMI1_N_C_sf"/>
</dbReference>
<dbReference type="InterPro" id="IPR013894">
    <property type="entry name" value="RMI1_OB"/>
</dbReference>
<dbReference type="GO" id="GO:0000724">
    <property type="term" value="P:double-strand break repair via homologous recombination"/>
    <property type="evidence" value="ECO:0007669"/>
    <property type="project" value="TreeGrafter"/>
</dbReference>
<evidence type="ECO:0000313" key="5">
    <source>
        <dbReference type="Proteomes" id="UP001152747"/>
    </source>
</evidence>
<dbReference type="Proteomes" id="UP001152747">
    <property type="component" value="Unassembled WGS sequence"/>
</dbReference>
<accession>A0A9P1MUN7</accession>
<dbReference type="EMBL" id="CANHGI010000001">
    <property type="protein sequence ID" value="CAI5437572.1"/>
    <property type="molecule type" value="Genomic_DNA"/>
</dbReference>
<name>A0A9P1MUN7_9PELO</name>
<evidence type="ECO:0000256" key="1">
    <source>
        <dbReference type="ARBA" id="ARBA00006395"/>
    </source>
</evidence>
<dbReference type="Gene3D" id="2.40.50.770">
    <property type="entry name" value="RecQ-mediated genome instability protein Rmi1, C-terminal domain"/>
    <property type="match status" value="1"/>
</dbReference>
<evidence type="ECO:0000256" key="2">
    <source>
        <dbReference type="ARBA" id="ARBA00018987"/>
    </source>
</evidence>
<dbReference type="PANTHER" id="PTHR14790">
    <property type="entry name" value="RECQ-MEDIATED GENOME INSTABILITY PROTEIN 1 RMI1"/>
    <property type="match status" value="1"/>
</dbReference>
<protein>
    <recommendedName>
        <fullName evidence="2">RecQ-mediated genome instability protein 1</fullName>
    </recommendedName>
</protein>
<proteinExistence type="inferred from homology"/>